<dbReference type="GO" id="GO:0005524">
    <property type="term" value="F:ATP binding"/>
    <property type="evidence" value="ECO:0007669"/>
    <property type="project" value="UniProtKB-KW"/>
</dbReference>
<name>A0A1X6NC38_9APHY</name>
<gene>
    <name evidence="5" type="ORF">POSPLADRAFT_1052687</name>
</gene>
<keyword evidence="2" id="KW-0547">Nucleotide-binding</keyword>
<sequence length="670" mass="75437">MIRVVSANPLAVSAGAIDTARIRALRLRGTTIRASSDWHQNHGVSSFDDKPRDSQLPQQIDLLERYRGLISSGKIRYDEEQIRVIMQLRRLQRELGGYAPPALSTQYFDPRESKGNDGCKPWWLHESNPEHSAAEDHRALGLLLTGPPGSGKSFLIDLWYSAIPTPFKARKHYNELVLEIYRAVWEETRHRMAATHSTRSVASDSPSLSWNKSILERWRALLRSGSLPLRWTRQANSRISFGGTVQPTIAFAVAQRLILRHWLLVFDEVQLLDVSSATLLADVLSWFWRMGGVIVGSSNKVPDDLYKNGVQRERLEPFVEALKARCPVYIMRSEHDWRATRATMTKVKTWYVNGQEREFDTKVRAFADVECSPRSMQVIVFGRSLRVPWAIGSVCKFSFAELCDESLGPADYITLASTFRTVAITSIPILRMSAKNQARRFISLIDALYEARCRIVCLAEAKPEQLFFPDAPSATEEEAYHEQQSSDVMMAEAVAETQDVYRPNVSSYDAPNMAEAPKAPSSPLALDKLSIFSGKDEQFAFKRALSRLLEMTSDSYTEQEQWAPLPPSSRKWEAPSPQSQADQRPDQRPLQWAPSLRPADLDTADSVHGATRESSASADSEGRPEAPRLSPAHVWGVREDWGDRAKDWGRGASAYENPSSTPARGGHRRE</sequence>
<dbReference type="Pfam" id="PF03969">
    <property type="entry name" value="AFG1_ATPase"/>
    <property type="match status" value="1"/>
</dbReference>
<dbReference type="AlphaFoldDB" id="A0A1X6NC38"/>
<dbReference type="OrthoDB" id="2193432at2759"/>
<reference evidence="5 6" key="1">
    <citation type="submission" date="2017-04" db="EMBL/GenBank/DDBJ databases">
        <title>Genome Sequence of the Model Brown-Rot Fungus Postia placenta SB12.</title>
        <authorList>
            <consortium name="DOE Joint Genome Institute"/>
            <person name="Gaskell J."/>
            <person name="Kersten P."/>
            <person name="Larrondo L.F."/>
            <person name="Canessa P."/>
            <person name="Martinez D."/>
            <person name="Hibbett D."/>
            <person name="Schmoll M."/>
            <person name="Kubicek C.P."/>
            <person name="Martinez A.T."/>
            <person name="Yadav J."/>
            <person name="Master E."/>
            <person name="Magnuson J.K."/>
            <person name="James T."/>
            <person name="Yaver D."/>
            <person name="Berka R."/>
            <person name="Labutti K."/>
            <person name="Lipzen A."/>
            <person name="Aerts A."/>
            <person name="Barry K."/>
            <person name="Henrissat B."/>
            <person name="Blanchette R."/>
            <person name="Grigoriev I."/>
            <person name="Cullen D."/>
        </authorList>
    </citation>
    <scope>NUCLEOTIDE SEQUENCE [LARGE SCALE GENOMIC DNA]</scope>
    <source>
        <strain evidence="5 6">MAD-698-R-SB12</strain>
    </source>
</reference>
<evidence type="ECO:0000313" key="5">
    <source>
        <dbReference type="EMBL" id="OSX66016.1"/>
    </source>
</evidence>
<protein>
    <recommendedName>
        <fullName evidence="7">AAA+ ATPase domain-containing protein</fullName>
    </recommendedName>
</protein>
<evidence type="ECO:0000256" key="4">
    <source>
        <dbReference type="SAM" id="MobiDB-lite"/>
    </source>
</evidence>
<evidence type="ECO:0000313" key="6">
    <source>
        <dbReference type="Proteomes" id="UP000194127"/>
    </source>
</evidence>
<dbReference type="PANTHER" id="PTHR12169">
    <property type="entry name" value="ATPASE N2B"/>
    <property type="match status" value="1"/>
</dbReference>
<proteinExistence type="inferred from homology"/>
<dbReference type="EMBL" id="KZ110592">
    <property type="protein sequence ID" value="OSX66016.1"/>
    <property type="molecule type" value="Genomic_DNA"/>
</dbReference>
<dbReference type="PANTHER" id="PTHR12169:SF2">
    <property type="entry name" value="AFG1P"/>
    <property type="match status" value="1"/>
</dbReference>
<dbReference type="NCBIfam" id="NF040713">
    <property type="entry name" value="ZapE"/>
    <property type="match status" value="1"/>
</dbReference>
<accession>A0A1X6NC38</accession>
<dbReference type="InterPro" id="IPR027417">
    <property type="entry name" value="P-loop_NTPase"/>
</dbReference>
<evidence type="ECO:0000256" key="2">
    <source>
        <dbReference type="ARBA" id="ARBA00022741"/>
    </source>
</evidence>
<dbReference type="InterPro" id="IPR005654">
    <property type="entry name" value="ATPase_AFG1-like"/>
</dbReference>
<evidence type="ECO:0000256" key="1">
    <source>
        <dbReference type="ARBA" id="ARBA00010322"/>
    </source>
</evidence>
<keyword evidence="6" id="KW-1185">Reference proteome</keyword>
<dbReference type="RefSeq" id="XP_024342810.1">
    <property type="nucleotide sequence ID" value="XM_024480303.1"/>
</dbReference>
<dbReference type="Gene3D" id="3.40.50.300">
    <property type="entry name" value="P-loop containing nucleotide triphosphate hydrolases"/>
    <property type="match status" value="1"/>
</dbReference>
<dbReference type="SUPFAM" id="SSF52540">
    <property type="entry name" value="P-loop containing nucleoside triphosphate hydrolases"/>
    <property type="match status" value="1"/>
</dbReference>
<feature type="region of interest" description="Disordered" evidence="4">
    <location>
        <begin position="556"/>
        <end position="670"/>
    </location>
</feature>
<dbReference type="GO" id="GO:0016887">
    <property type="term" value="F:ATP hydrolysis activity"/>
    <property type="evidence" value="ECO:0007669"/>
    <property type="project" value="InterPro"/>
</dbReference>
<evidence type="ECO:0000256" key="3">
    <source>
        <dbReference type="ARBA" id="ARBA00022840"/>
    </source>
</evidence>
<feature type="compositionally biased region" description="Basic and acidic residues" evidence="4">
    <location>
        <begin position="636"/>
        <end position="649"/>
    </location>
</feature>
<comment type="similarity">
    <text evidence="1">Belongs to the AFG1 ATPase family.</text>
</comment>
<dbReference type="GeneID" id="36325253"/>
<keyword evidence="3" id="KW-0067">ATP-binding</keyword>
<organism evidence="5 6">
    <name type="scientific">Postia placenta MAD-698-R-SB12</name>
    <dbReference type="NCBI Taxonomy" id="670580"/>
    <lineage>
        <taxon>Eukaryota</taxon>
        <taxon>Fungi</taxon>
        <taxon>Dikarya</taxon>
        <taxon>Basidiomycota</taxon>
        <taxon>Agaricomycotina</taxon>
        <taxon>Agaricomycetes</taxon>
        <taxon>Polyporales</taxon>
        <taxon>Adustoporiaceae</taxon>
        <taxon>Rhodonia</taxon>
    </lineage>
</organism>
<dbReference type="GO" id="GO:0005739">
    <property type="term" value="C:mitochondrion"/>
    <property type="evidence" value="ECO:0007669"/>
    <property type="project" value="TreeGrafter"/>
</dbReference>
<dbReference type="Proteomes" id="UP000194127">
    <property type="component" value="Unassembled WGS sequence"/>
</dbReference>
<evidence type="ECO:0008006" key="7">
    <source>
        <dbReference type="Google" id="ProtNLM"/>
    </source>
</evidence>